<dbReference type="STRING" id="1123265.GCA_000686625_04836"/>
<protein>
    <submittedName>
        <fullName evidence="2">Uncharacterized protein</fullName>
    </submittedName>
</protein>
<dbReference type="AlphaFoldDB" id="A0A4U9UJT9"/>
<dbReference type="GeneID" id="78461336"/>
<name>A0A4U9UJT9_9SPHI</name>
<accession>A0A4U9UJT9</accession>
<keyword evidence="4" id="KW-1185">Reference proteome</keyword>
<dbReference type="RefSeq" id="WP_028071396.1">
    <property type="nucleotide sequence ID" value="NZ_CP141191.1"/>
</dbReference>
<dbReference type="EMBL" id="LR590484">
    <property type="protein sequence ID" value="VTR29864.1"/>
    <property type="molecule type" value="Genomic_DNA"/>
</dbReference>
<evidence type="ECO:0000313" key="2">
    <source>
        <dbReference type="EMBL" id="VTR29864.1"/>
    </source>
</evidence>
<proteinExistence type="predicted"/>
<evidence type="ECO:0000313" key="3">
    <source>
        <dbReference type="Proteomes" id="UP000308196"/>
    </source>
</evidence>
<dbReference type="Proteomes" id="UP000308196">
    <property type="component" value="Chromosome"/>
</dbReference>
<evidence type="ECO:0000313" key="1">
    <source>
        <dbReference type="EMBL" id="MEZ0449995.1"/>
    </source>
</evidence>
<reference evidence="1 4" key="2">
    <citation type="submission" date="2024-06" db="EMBL/GenBank/DDBJ databases">
        <title>Soil Sphingobacterium thalpophilum.</title>
        <authorList>
            <person name="Yang J."/>
            <person name="Li J."/>
        </authorList>
    </citation>
    <scope>NUCLEOTIDE SEQUENCE [LARGE SCALE GENOMIC DNA]</scope>
    <source>
        <strain evidence="1 4">22g91tb</strain>
    </source>
</reference>
<organism evidence="2 3">
    <name type="scientific">Sphingobacterium thalpophilum</name>
    <dbReference type="NCBI Taxonomy" id="259"/>
    <lineage>
        <taxon>Bacteria</taxon>
        <taxon>Pseudomonadati</taxon>
        <taxon>Bacteroidota</taxon>
        <taxon>Sphingobacteriia</taxon>
        <taxon>Sphingobacteriales</taxon>
        <taxon>Sphingobacteriaceae</taxon>
        <taxon>Sphingobacterium</taxon>
    </lineage>
</organism>
<sequence>MVRVEFIFLKRCVLLLPILIWAGKAKGQQLLSFGSIGMDSRFVQRWIDPFYPIIMQPNDSDPDVVYTASAENAHLHTGATLKAKATKKVFNVSEFGGNHAHRVRQTDTIAYVSSSSGAVYRVALDRKTQERHDGKPVFIDAKGEKYIIDSKYQKKLIK</sequence>
<gene>
    <name evidence="1" type="ORF">ABTW24_00050</name>
    <name evidence="2" type="ORF">NCTC11429_00524</name>
</gene>
<dbReference type="EMBL" id="JBEOQB010000001">
    <property type="protein sequence ID" value="MEZ0449995.1"/>
    <property type="molecule type" value="Genomic_DNA"/>
</dbReference>
<dbReference type="KEGG" id="stha:NCTC11429_00524"/>
<reference evidence="2 3" key="1">
    <citation type="submission" date="2019-05" db="EMBL/GenBank/DDBJ databases">
        <authorList>
            <consortium name="Pathogen Informatics"/>
        </authorList>
    </citation>
    <scope>NUCLEOTIDE SEQUENCE [LARGE SCALE GENOMIC DNA]</scope>
    <source>
        <strain evidence="2 3">NCTC11429</strain>
    </source>
</reference>
<evidence type="ECO:0000313" key="4">
    <source>
        <dbReference type="Proteomes" id="UP001566204"/>
    </source>
</evidence>
<dbReference type="Proteomes" id="UP001566204">
    <property type="component" value="Unassembled WGS sequence"/>
</dbReference>